<dbReference type="PROSITE" id="PS00455">
    <property type="entry name" value="AMP_BINDING"/>
    <property type="match status" value="1"/>
</dbReference>
<dbReference type="Pfam" id="PF23562">
    <property type="entry name" value="AMP-binding_C_3"/>
    <property type="match status" value="1"/>
</dbReference>
<keyword evidence="5" id="KW-1185">Reference proteome</keyword>
<dbReference type="InterPro" id="IPR020845">
    <property type="entry name" value="AMP-binding_CS"/>
</dbReference>
<evidence type="ECO:0000313" key="4">
    <source>
        <dbReference type="EMBL" id="GJE88919.1"/>
    </source>
</evidence>
<dbReference type="PANTHER" id="PTHR43439:SF2">
    <property type="entry name" value="ENZYME, PUTATIVE (JCVI)-RELATED"/>
    <property type="match status" value="1"/>
</dbReference>
<dbReference type="InterPro" id="IPR013120">
    <property type="entry name" value="FAR_NAD-bd"/>
</dbReference>
<sequence>MPVPLPAFPPLDGSLPVIPGFIDFQAQHNGDRPWVLFPSGSSVDSVSYAEYCDATHRMAWALRPDGTRADGAVVAVIVHCDTVLYLALLSGLVRAGYKPFAMSPKNSVPAFVDMFQRTGCRHIISQPALDPLVADIQRQLASQKVHVNIRPLPALLDIFPSFGSELKNPSAAIPFPPPSKPHAMDDVVVYLHSSGSTGFPKPIPQTQRTMLEWCASPLYIEARKRGSVFGTMPLPSFHTFGFYVQWYLPLMTSSPTALYYPMSPAPPVVPTPSNHLAACRATRTNSLAIVPAFIEAWAQDEESISYLKTLEILIYSGGPLSKAVGDKLVAAGVPLRAVYGATEHGVNTLPFDAASTAPGSDGTSSEAWEWVRFADHVNCRWVPQGDGSYELQYLTSDRHTPAIENLPDARGYATSDLFVPHPRKKGLWRITGRKDDVIVLATGEKVVPIPQECMLVSSPLVTGALMFGHGRHSCGILIEVRVEHALDPEDSTALADFRNKLWPLIEGANALAPTFARIFKEMIIVTRVDKPLPRVAKGTVVRAQALQLYSDEIEKLYNTVADSADTRGIAPPATWEAGDIKLWLASHVALVNNGKTISPSRDMFDQGFDSLHATFLRNRIVGAFRANPDADVQRAASRVSQNFIFEHPTLDALADAVAATVCAEAPAGAADAIAHIQEMLEHYVRQVPTPRWAHPAPAPGVVVLLTGTTGSVGAHALAALLAHPRVTRVYTLNRGVDVRARQEAAFVERGLPVALLAGRKYAPLSGDATAEGMALDGVMLTELRMSLTHVVHNAWRVDFNLALASFEKYVASTLKMVQFCCSCAQPVKLVFTSSISAAFGWDVNKGPVPDRVLDDPTVALALTLGYGASKFVAENIVARATRNGLQATSLRVGQVCGARLTGAWSTSEWVPIIVKSSAALGMFPHLEGTVSWIPVDAVSNALVDLIVSDKVLPEVLNVVHPSSVPWSRVFEHIGTQLGQRNLTVLPLSDWVRAVEEIAAEGRPENLERVPAVKILQFLRKVLHDSSVKPDSSYTEAAGVPEYATANLLAFCPSAASLEPLGEADVRAWMDHWKAQGYLKL</sequence>
<evidence type="ECO:0000313" key="5">
    <source>
        <dbReference type="Proteomes" id="UP000703269"/>
    </source>
</evidence>
<dbReference type="Gene3D" id="3.40.50.12780">
    <property type="entry name" value="N-terminal domain of ligase-like"/>
    <property type="match status" value="1"/>
</dbReference>
<reference evidence="4 5" key="1">
    <citation type="submission" date="2021-08" db="EMBL/GenBank/DDBJ databases">
        <title>Draft Genome Sequence of Phanerochaete sordida strain YK-624.</title>
        <authorList>
            <person name="Mori T."/>
            <person name="Dohra H."/>
            <person name="Suzuki T."/>
            <person name="Kawagishi H."/>
            <person name="Hirai H."/>
        </authorList>
    </citation>
    <scope>NUCLEOTIDE SEQUENCE [LARGE SCALE GENOMIC DNA]</scope>
    <source>
        <strain evidence="4 5">YK-624</strain>
    </source>
</reference>
<dbReference type="Pfam" id="PF00501">
    <property type="entry name" value="AMP-binding"/>
    <property type="match status" value="1"/>
</dbReference>
<keyword evidence="2" id="KW-0597">Phosphoprotein</keyword>
<accession>A0A9P3G6U9</accession>
<dbReference type="InterPro" id="IPR036291">
    <property type="entry name" value="NAD(P)-bd_dom_sf"/>
</dbReference>
<dbReference type="SUPFAM" id="SSF51735">
    <property type="entry name" value="NAD(P)-binding Rossmann-fold domains"/>
    <property type="match status" value="1"/>
</dbReference>
<dbReference type="SUPFAM" id="SSF47336">
    <property type="entry name" value="ACP-like"/>
    <property type="match status" value="1"/>
</dbReference>
<organism evidence="4 5">
    <name type="scientific">Phanerochaete sordida</name>
    <dbReference type="NCBI Taxonomy" id="48140"/>
    <lineage>
        <taxon>Eukaryota</taxon>
        <taxon>Fungi</taxon>
        <taxon>Dikarya</taxon>
        <taxon>Basidiomycota</taxon>
        <taxon>Agaricomycotina</taxon>
        <taxon>Agaricomycetes</taxon>
        <taxon>Polyporales</taxon>
        <taxon>Phanerochaetaceae</taxon>
        <taxon>Phanerochaete</taxon>
    </lineage>
</organism>
<dbReference type="Pfam" id="PF07993">
    <property type="entry name" value="NAD_binding_4"/>
    <property type="match status" value="1"/>
</dbReference>
<dbReference type="AlphaFoldDB" id="A0A9P3G6U9"/>
<protein>
    <submittedName>
        <fullName evidence="4">Acetyl-CoA synthetase-like protein</fullName>
    </submittedName>
</protein>
<evidence type="ECO:0000259" key="3">
    <source>
        <dbReference type="SMART" id="SM00823"/>
    </source>
</evidence>
<name>A0A9P3G6U9_9APHY</name>
<proteinExistence type="predicted"/>
<gene>
    <name evidence="4" type="ORF">PsYK624_050070</name>
</gene>
<dbReference type="GO" id="GO:0031177">
    <property type="term" value="F:phosphopantetheine binding"/>
    <property type="evidence" value="ECO:0007669"/>
    <property type="project" value="InterPro"/>
</dbReference>
<evidence type="ECO:0000256" key="2">
    <source>
        <dbReference type="ARBA" id="ARBA00022553"/>
    </source>
</evidence>
<dbReference type="Proteomes" id="UP000703269">
    <property type="component" value="Unassembled WGS sequence"/>
</dbReference>
<dbReference type="InterPro" id="IPR036736">
    <property type="entry name" value="ACP-like_sf"/>
</dbReference>
<dbReference type="Gene3D" id="1.10.1200.10">
    <property type="entry name" value="ACP-like"/>
    <property type="match status" value="1"/>
</dbReference>
<dbReference type="SMART" id="SM00823">
    <property type="entry name" value="PKS_PP"/>
    <property type="match status" value="1"/>
</dbReference>
<dbReference type="SUPFAM" id="SSF56801">
    <property type="entry name" value="Acetyl-CoA synthetase-like"/>
    <property type="match status" value="1"/>
</dbReference>
<dbReference type="EMBL" id="BPQB01000011">
    <property type="protein sequence ID" value="GJE88919.1"/>
    <property type="molecule type" value="Genomic_DNA"/>
</dbReference>
<comment type="caution">
    <text evidence="4">The sequence shown here is derived from an EMBL/GenBank/DDBJ whole genome shotgun (WGS) entry which is preliminary data.</text>
</comment>
<evidence type="ECO:0000256" key="1">
    <source>
        <dbReference type="ARBA" id="ARBA00022450"/>
    </source>
</evidence>
<dbReference type="OrthoDB" id="429813at2759"/>
<dbReference type="Gene3D" id="3.40.50.720">
    <property type="entry name" value="NAD(P)-binding Rossmann-like Domain"/>
    <property type="match status" value="1"/>
</dbReference>
<dbReference type="InterPro" id="IPR000873">
    <property type="entry name" value="AMP-dep_synth/lig_dom"/>
</dbReference>
<dbReference type="InterPro" id="IPR020806">
    <property type="entry name" value="PKS_PP-bd"/>
</dbReference>
<dbReference type="PANTHER" id="PTHR43439">
    <property type="entry name" value="PHENYLACETATE-COENZYME A LIGASE"/>
    <property type="match status" value="1"/>
</dbReference>
<dbReference type="InterPro" id="IPR042099">
    <property type="entry name" value="ANL_N_sf"/>
</dbReference>
<feature type="domain" description="Polyketide synthase-like phosphopantetheine-binding" evidence="3">
    <location>
        <begin position="581"/>
        <end position="661"/>
    </location>
</feature>
<dbReference type="InterPro" id="IPR051414">
    <property type="entry name" value="Adenylate-forming_Reductase"/>
</dbReference>
<keyword evidence="1" id="KW-0596">Phosphopantetheine</keyword>